<keyword evidence="2" id="KW-1185">Reference proteome</keyword>
<reference evidence="1" key="1">
    <citation type="journal article" date="2021" name="Nat. Commun.">
        <title>Genetic determinants of endophytism in the Arabidopsis root mycobiome.</title>
        <authorList>
            <person name="Mesny F."/>
            <person name="Miyauchi S."/>
            <person name="Thiergart T."/>
            <person name="Pickel B."/>
            <person name="Atanasova L."/>
            <person name="Karlsson M."/>
            <person name="Huettel B."/>
            <person name="Barry K.W."/>
            <person name="Haridas S."/>
            <person name="Chen C."/>
            <person name="Bauer D."/>
            <person name="Andreopoulos W."/>
            <person name="Pangilinan J."/>
            <person name="LaButti K."/>
            <person name="Riley R."/>
            <person name="Lipzen A."/>
            <person name="Clum A."/>
            <person name="Drula E."/>
            <person name="Henrissat B."/>
            <person name="Kohler A."/>
            <person name="Grigoriev I.V."/>
            <person name="Martin F.M."/>
            <person name="Hacquard S."/>
        </authorList>
    </citation>
    <scope>NUCLEOTIDE SEQUENCE</scope>
    <source>
        <strain evidence="1">MPI-CAGE-CH-0235</strain>
    </source>
</reference>
<evidence type="ECO:0000313" key="2">
    <source>
        <dbReference type="Proteomes" id="UP000813444"/>
    </source>
</evidence>
<comment type="caution">
    <text evidence="1">The sequence shown here is derived from an EMBL/GenBank/DDBJ whole genome shotgun (WGS) entry which is preliminary data.</text>
</comment>
<dbReference type="EMBL" id="JAGPNK010000014">
    <property type="protein sequence ID" value="KAH7309065.1"/>
    <property type="molecule type" value="Genomic_DNA"/>
</dbReference>
<organism evidence="1 2">
    <name type="scientific">Stachybotrys elegans</name>
    <dbReference type="NCBI Taxonomy" id="80388"/>
    <lineage>
        <taxon>Eukaryota</taxon>
        <taxon>Fungi</taxon>
        <taxon>Dikarya</taxon>
        <taxon>Ascomycota</taxon>
        <taxon>Pezizomycotina</taxon>
        <taxon>Sordariomycetes</taxon>
        <taxon>Hypocreomycetidae</taxon>
        <taxon>Hypocreales</taxon>
        <taxon>Stachybotryaceae</taxon>
        <taxon>Stachybotrys</taxon>
    </lineage>
</organism>
<sequence length="150" mass="15997">MLRGGLPTVKKGVPLLRSHRQGFMFGESTSYCLSEKITKKSNAAGPSETHTVGITEIFHGTAPCTKQLLYLPVSRDVDVAAKDTSFCVFISLALPESSVQAVTNNTVLFHGVAQHQVHAVGEGGSRAGPRPQSSQHRLLKSLPFGGPEVC</sequence>
<dbReference type="Proteomes" id="UP000813444">
    <property type="component" value="Unassembled WGS sequence"/>
</dbReference>
<name>A0A8K0SJ68_9HYPO</name>
<accession>A0A8K0SJ68</accession>
<proteinExistence type="predicted"/>
<gene>
    <name evidence="1" type="ORF">B0I35DRAFT_91576</name>
</gene>
<protein>
    <submittedName>
        <fullName evidence="1">Uncharacterized protein</fullName>
    </submittedName>
</protein>
<evidence type="ECO:0000313" key="1">
    <source>
        <dbReference type="EMBL" id="KAH7309065.1"/>
    </source>
</evidence>
<dbReference type="AlphaFoldDB" id="A0A8K0SJ68"/>